<dbReference type="EMBL" id="AP004134">
    <property type="protein sequence ID" value="BAD27755.1"/>
    <property type="molecule type" value="Genomic_DNA"/>
</dbReference>
<evidence type="ECO:0000313" key="2">
    <source>
        <dbReference type="EMBL" id="BAD27755.1"/>
    </source>
</evidence>
<organism evidence="1 3">
    <name type="scientific">Oryza sativa subsp. japonica</name>
    <name type="common">Rice</name>
    <dbReference type="NCBI Taxonomy" id="39947"/>
    <lineage>
        <taxon>Eukaryota</taxon>
        <taxon>Viridiplantae</taxon>
        <taxon>Streptophyta</taxon>
        <taxon>Embryophyta</taxon>
        <taxon>Tracheophyta</taxon>
        <taxon>Spermatophyta</taxon>
        <taxon>Magnoliopsida</taxon>
        <taxon>Liliopsida</taxon>
        <taxon>Poales</taxon>
        <taxon>Poaceae</taxon>
        <taxon>BOP clade</taxon>
        <taxon>Oryzoideae</taxon>
        <taxon>Oryzeae</taxon>
        <taxon>Oryzinae</taxon>
        <taxon>Oryza</taxon>
        <taxon>Oryza sativa</taxon>
    </lineage>
</organism>
<reference evidence="3" key="3">
    <citation type="journal article" date="2005" name="Nature">
        <title>The map-based sequence of the rice genome.</title>
        <authorList>
            <consortium name="International rice genome sequencing project (IRGSP)"/>
            <person name="Matsumoto T."/>
            <person name="Wu J."/>
            <person name="Kanamori H."/>
            <person name="Katayose Y."/>
            <person name="Fujisawa M."/>
            <person name="Namiki N."/>
            <person name="Mizuno H."/>
            <person name="Yamamoto K."/>
            <person name="Antonio B.A."/>
            <person name="Baba T."/>
            <person name="Sakata K."/>
            <person name="Nagamura Y."/>
            <person name="Aoki H."/>
            <person name="Arikawa K."/>
            <person name="Arita K."/>
            <person name="Bito T."/>
            <person name="Chiden Y."/>
            <person name="Fujitsuka N."/>
            <person name="Fukunaka R."/>
            <person name="Hamada M."/>
            <person name="Harada C."/>
            <person name="Hayashi A."/>
            <person name="Hijishita S."/>
            <person name="Honda M."/>
            <person name="Hosokawa S."/>
            <person name="Ichikawa Y."/>
            <person name="Idonuma A."/>
            <person name="Iijima M."/>
            <person name="Ikeda M."/>
            <person name="Ikeno M."/>
            <person name="Ito K."/>
            <person name="Ito S."/>
            <person name="Ito T."/>
            <person name="Ito Y."/>
            <person name="Ito Y."/>
            <person name="Iwabuchi A."/>
            <person name="Kamiya K."/>
            <person name="Karasawa W."/>
            <person name="Kurita K."/>
            <person name="Katagiri S."/>
            <person name="Kikuta A."/>
            <person name="Kobayashi H."/>
            <person name="Kobayashi N."/>
            <person name="Machita K."/>
            <person name="Maehara T."/>
            <person name="Masukawa M."/>
            <person name="Mizubayashi T."/>
            <person name="Mukai Y."/>
            <person name="Nagasaki H."/>
            <person name="Nagata Y."/>
            <person name="Naito S."/>
            <person name="Nakashima M."/>
            <person name="Nakama Y."/>
            <person name="Nakamichi Y."/>
            <person name="Nakamura M."/>
            <person name="Meguro A."/>
            <person name="Negishi M."/>
            <person name="Ohta I."/>
            <person name="Ohta T."/>
            <person name="Okamoto M."/>
            <person name="Ono N."/>
            <person name="Saji S."/>
            <person name="Sakaguchi M."/>
            <person name="Sakai K."/>
            <person name="Shibata M."/>
            <person name="Shimokawa T."/>
            <person name="Song J."/>
            <person name="Takazaki Y."/>
            <person name="Terasawa K."/>
            <person name="Tsugane M."/>
            <person name="Tsuji K."/>
            <person name="Ueda S."/>
            <person name="Waki K."/>
            <person name="Yamagata H."/>
            <person name="Yamamoto M."/>
            <person name="Yamamoto S."/>
            <person name="Yamane H."/>
            <person name="Yoshiki S."/>
            <person name="Yoshihara R."/>
            <person name="Yukawa K."/>
            <person name="Zhong H."/>
            <person name="Yano M."/>
            <person name="Yuan Q."/>
            <person name="Ouyang S."/>
            <person name="Liu J."/>
            <person name="Jones K.M."/>
            <person name="Gansberger K."/>
            <person name="Moffat K."/>
            <person name="Hill J."/>
            <person name="Bera J."/>
            <person name="Fadrosh D."/>
            <person name="Jin S."/>
            <person name="Johri S."/>
            <person name="Kim M."/>
            <person name="Overton L."/>
            <person name="Reardon M."/>
            <person name="Tsitrin T."/>
            <person name="Vuong H."/>
            <person name="Weaver B."/>
            <person name="Ciecko A."/>
            <person name="Tallon L."/>
            <person name="Jackson J."/>
            <person name="Pai G."/>
            <person name="Aken S.V."/>
            <person name="Utterback T."/>
            <person name="Reidmuller S."/>
            <person name="Feldblyum T."/>
            <person name="Hsiao J."/>
            <person name="Zismann V."/>
            <person name="Iobst S."/>
            <person name="de Vazeille A.R."/>
            <person name="Buell C.R."/>
            <person name="Ying K."/>
            <person name="Li Y."/>
            <person name="Lu T."/>
            <person name="Huang Y."/>
            <person name="Zhao Q."/>
            <person name="Feng Q."/>
            <person name="Zhang L."/>
            <person name="Zhu J."/>
            <person name="Weng Q."/>
            <person name="Mu J."/>
            <person name="Lu Y."/>
            <person name="Fan D."/>
            <person name="Liu Y."/>
            <person name="Guan J."/>
            <person name="Zhang Y."/>
            <person name="Yu S."/>
            <person name="Liu X."/>
            <person name="Zhang Y."/>
            <person name="Hong G."/>
            <person name="Han B."/>
            <person name="Choisne N."/>
            <person name="Demange N."/>
            <person name="Orjeda G."/>
            <person name="Samain S."/>
            <person name="Cattolico L."/>
            <person name="Pelletier E."/>
            <person name="Couloux A."/>
            <person name="Segurens B."/>
            <person name="Wincker P."/>
            <person name="D'Hont A."/>
            <person name="Scarpelli C."/>
            <person name="Weissenbach J."/>
            <person name="Salanoubat M."/>
            <person name="Quetier F."/>
            <person name="Yu Y."/>
            <person name="Kim H.R."/>
            <person name="Rambo T."/>
            <person name="Currie J."/>
            <person name="Collura K."/>
            <person name="Luo M."/>
            <person name="Yang T."/>
            <person name="Ammiraju J.S.S."/>
            <person name="Engler F."/>
            <person name="Soderlund C."/>
            <person name="Wing R.A."/>
            <person name="Palmer L.E."/>
            <person name="de la Bastide M."/>
            <person name="Spiegel L."/>
            <person name="Nascimento L."/>
            <person name="Zutavern T."/>
            <person name="O'Shaughnessy A."/>
            <person name="Dike S."/>
            <person name="Dedhia N."/>
            <person name="Preston R."/>
            <person name="Balija V."/>
            <person name="McCombie W.R."/>
            <person name="Chow T."/>
            <person name="Chen H."/>
            <person name="Chung M."/>
            <person name="Chen C."/>
            <person name="Shaw J."/>
            <person name="Wu H."/>
            <person name="Hsiao K."/>
            <person name="Chao Y."/>
            <person name="Chu M."/>
            <person name="Cheng C."/>
            <person name="Hour A."/>
            <person name="Lee P."/>
            <person name="Lin S."/>
            <person name="Lin Y."/>
            <person name="Liou J."/>
            <person name="Liu S."/>
            <person name="Hsing Y."/>
            <person name="Raghuvanshi S."/>
            <person name="Mohanty A."/>
            <person name="Bharti A.K."/>
            <person name="Gaur A."/>
            <person name="Gupta V."/>
            <person name="Kumar D."/>
            <person name="Ravi V."/>
            <person name="Vij S."/>
            <person name="Kapur A."/>
            <person name="Khurana P."/>
            <person name="Khurana P."/>
            <person name="Khurana J.P."/>
            <person name="Tyagi A.K."/>
            <person name="Gaikwad K."/>
            <person name="Singh A."/>
            <person name="Dalal V."/>
            <person name="Srivastava S."/>
            <person name="Dixit A."/>
            <person name="Pal A.K."/>
            <person name="Ghazi I.A."/>
            <person name="Yadav M."/>
            <person name="Pandit A."/>
            <person name="Bhargava A."/>
            <person name="Sureshbabu K."/>
            <person name="Batra K."/>
            <person name="Sharma T.R."/>
            <person name="Mohapatra T."/>
            <person name="Singh N.K."/>
            <person name="Messing J."/>
            <person name="Nelson A.B."/>
            <person name="Fuks G."/>
            <person name="Kavchok S."/>
            <person name="Keizer G."/>
            <person name="Linton E."/>
            <person name="Llaca V."/>
            <person name="Song R."/>
            <person name="Tanyolac B."/>
            <person name="Young S."/>
            <person name="Ho-Il K."/>
            <person name="Hahn J.H."/>
            <person name="Sangsakoo G."/>
            <person name="Vanavichit A."/>
            <person name="de Mattos Luiz.A.T."/>
            <person name="Zimmer P.D."/>
            <person name="Malone G."/>
            <person name="Dellagostin O."/>
            <person name="de Oliveira A.C."/>
            <person name="Bevan M."/>
            <person name="Bancroft I."/>
            <person name="Minx P."/>
            <person name="Cordum H."/>
            <person name="Wilson R."/>
            <person name="Cheng Z."/>
            <person name="Jin W."/>
            <person name="Jiang J."/>
            <person name="Leong S.A."/>
            <person name="Iwama H."/>
            <person name="Gojobori T."/>
            <person name="Itoh T."/>
            <person name="Niimura Y."/>
            <person name="Fujii Y."/>
            <person name="Habara T."/>
            <person name="Sakai H."/>
            <person name="Sato Y."/>
            <person name="Wilson G."/>
            <person name="Kumar K."/>
            <person name="McCouch S."/>
            <person name="Juretic N."/>
            <person name="Hoen D."/>
            <person name="Wright S."/>
            <person name="Bruskiewich R."/>
            <person name="Bureau T."/>
            <person name="Miyao A."/>
            <person name="Hirochika H."/>
            <person name="Nishikawa T."/>
            <person name="Kadowaki K."/>
            <person name="Sugiura M."/>
            <person name="Burr B."/>
            <person name="Sasaki T."/>
        </authorList>
    </citation>
    <scope>NUCLEOTIDE SEQUENCE [LARGE SCALE GENOMIC DNA]</scope>
    <source>
        <strain evidence="3">cv. Nipponbare</strain>
    </source>
</reference>
<evidence type="ECO:0000313" key="1">
    <source>
        <dbReference type="EMBL" id="BAD17359.1"/>
    </source>
</evidence>
<evidence type="ECO:0000313" key="3">
    <source>
        <dbReference type="Proteomes" id="UP000000763"/>
    </source>
</evidence>
<dbReference type="AlphaFoldDB" id="Q6Z1T9"/>
<accession>Q6Z1T9</accession>
<reference evidence="3" key="4">
    <citation type="journal article" date="2008" name="Nucleic Acids Res.">
        <title>The rice annotation project database (RAP-DB): 2008 update.</title>
        <authorList>
            <consortium name="The rice annotation project (RAP)"/>
        </authorList>
    </citation>
    <scope>GENOME REANNOTATION</scope>
    <source>
        <strain evidence="3">cv. Nipponbare</strain>
    </source>
</reference>
<protein>
    <submittedName>
        <fullName evidence="1">Cell wall protein-like</fullName>
    </submittedName>
</protein>
<gene>
    <name evidence="2" type="ORF">OJ1116_C12.3</name>
    <name evidence="1" type="ORF">OSJNBa0022A24.69</name>
</gene>
<dbReference type="EMBL" id="AP005408">
    <property type="protein sequence ID" value="BAD17359.1"/>
    <property type="molecule type" value="Genomic_DNA"/>
</dbReference>
<dbReference type="Proteomes" id="UP000000763">
    <property type="component" value="Chromosome 2"/>
</dbReference>
<reference evidence="2" key="1">
    <citation type="submission" date="2001-09" db="EMBL/GenBank/DDBJ databases">
        <title>Oryza sativa nipponbare(GA3) genomic DNA, chromosome 2, BAC clone:OJ1116_C12.</title>
        <authorList>
            <person name="Sasaki T."/>
            <person name="Matsumoto T."/>
            <person name="Yamamoto K."/>
        </authorList>
    </citation>
    <scope>NUCLEOTIDE SEQUENCE</scope>
</reference>
<proteinExistence type="predicted"/>
<name>Q6Z1T9_ORYSJ</name>
<reference evidence="1" key="2">
    <citation type="submission" date="2002-06" db="EMBL/GenBank/DDBJ databases">
        <title>Oryza sativa nipponbare(GA3) genomic DNA, chromosome 2, BAC clone:OSJNBa0022A24.</title>
        <authorList>
            <person name="Sasaki T."/>
            <person name="Matsumoto T."/>
            <person name="Katayose Y."/>
        </authorList>
    </citation>
    <scope>NUCLEOTIDE SEQUENCE</scope>
</reference>
<sequence>MDISRTNEGYTSCGPHLPWLRDAALIPGITSSSPEFRRNTVARAGLSFLLVDVSSGSPFRRARASAGAAVPSLGVAASPSTPAAPRFRRNTVAAPASPSSTSPASFRPPLPPPRLVGLLHLYHLRHRSRDVVLGLASPPTEHRRGVFHAILASVQPLPAALVVSSPAPVVVVVVLSSFPVVVAFVPPSSRSRPPPAFRQVCNSPVVIFVLASASSSLVPAVSRLRPRIAAEVVPSPSAAPVRRCRSHASSRGGKDPSSRCPVLVLLVSPRTRCAVVDPARVVSSGVRLSATRLG</sequence>